<feature type="domain" description="DUF5683" evidence="2">
    <location>
        <begin position="46"/>
        <end position="192"/>
    </location>
</feature>
<evidence type="ECO:0000313" key="4">
    <source>
        <dbReference type="Proteomes" id="UP000198393"/>
    </source>
</evidence>
<feature type="chain" id="PRO_5012308734" description="DUF5683 domain-containing protein" evidence="1">
    <location>
        <begin position="19"/>
        <end position="192"/>
    </location>
</feature>
<evidence type="ECO:0000256" key="1">
    <source>
        <dbReference type="SAM" id="SignalP"/>
    </source>
</evidence>
<dbReference type="InterPro" id="IPR043738">
    <property type="entry name" value="DUF5683"/>
</dbReference>
<evidence type="ECO:0000313" key="3">
    <source>
        <dbReference type="EMBL" id="SNS79506.1"/>
    </source>
</evidence>
<evidence type="ECO:0000259" key="2">
    <source>
        <dbReference type="Pfam" id="PF18935"/>
    </source>
</evidence>
<dbReference type="AlphaFoldDB" id="A0A239HDI9"/>
<dbReference type="Pfam" id="PF18935">
    <property type="entry name" value="DUF5683"/>
    <property type="match status" value="1"/>
</dbReference>
<accession>A0A239HDI9</accession>
<dbReference type="RefSeq" id="WP_089356010.1">
    <property type="nucleotide sequence ID" value="NZ_FZPD01000002.1"/>
</dbReference>
<sequence length="192" mass="21560">MKKLLFVLSIVCLIGVQAQDKPVLIEDSTFIKAQDDAELFQEVSELDPQRAALLSAIFPGLGQAYNKQYWKVPLVWAGVLTFGHFIDYNNKVYHGLRNAALLNAQNPELNPYKSLITNESALIRNRDVFRRNRDMLIIVGSAFYILQIVDAHVSAHLEEFKLNDSLALGIEPSIQPTPLFSQAVGVSFVLKF</sequence>
<dbReference type="OrthoDB" id="9813910at2"/>
<dbReference type="EMBL" id="FZPD01000002">
    <property type="protein sequence ID" value="SNS79506.1"/>
    <property type="molecule type" value="Genomic_DNA"/>
</dbReference>
<organism evidence="3 4">
    <name type="scientific">Ekhidna lutea</name>
    <dbReference type="NCBI Taxonomy" id="447679"/>
    <lineage>
        <taxon>Bacteria</taxon>
        <taxon>Pseudomonadati</taxon>
        <taxon>Bacteroidota</taxon>
        <taxon>Cytophagia</taxon>
        <taxon>Cytophagales</taxon>
        <taxon>Reichenbachiellaceae</taxon>
        <taxon>Ekhidna</taxon>
    </lineage>
</organism>
<name>A0A239HDI9_EKHLU</name>
<gene>
    <name evidence="3" type="ORF">SAMN05421640_1262</name>
</gene>
<dbReference type="Proteomes" id="UP000198393">
    <property type="component" value="Unassembled WGS sequence"/>
</dbReference>
<keyword evidence="4" id="KW-1185">Reference proteome</keyword>
<keyword evidence="1" id="KW-0732">Signal</keyword>
<reference evidence="3 4" key="1">
    <citation type="submission" date="2017-06" db="EMBL/GenBank/DDBJ databases">
        <authorList>
            <person name="Kim H.J."/>
            <person name="Triplett B.A."/>
        </authorList>
    </citation>
    <scope>NUCLEOTIDE SEQUENCE [LARGE SCALE GENOMIC DNA]</scope>
    <source>
        <strain evidence="3 4">DSM 19307</strain>
    </source>
</reference>
<feature type="signal peptide" evidence="1">
    <location>
        <begin position="1"/>
        <end position="18"/>
    </location>
</feature>
<protein>
    <recommendedName>
        <fullName evidence="2">DUF5683 domain-containing protein</fullName>
    </recommendedName>
</protein>
<proteinExistence type="predicted"/>